<dbReference type="InterPro" id="IPR055558">
    <property type="entry name" value="DUF7134"/>
</dbReference>
<dbReference type="EC" id="2.7.13.3" evidence="2"/>
<dbReference type="Pfam" id="PF23539">
    <property type="entry name" value="DUF7134"/>
    <property type="match status" value="1"/>
</dbReference>
<keyword evidence="4" id="KW-0808">Transferase</keyword>
<dbReference type="InterPro" id="IPR050482">
    <property type="entry name" value="Sensor_HK_TwoCompSys"/>
</dbReference>
<organism evidence="14 15">
    <name type="scientific">Streptomyces coacervatus</name>
    <dbReference type="NCBI Taxonomy" id="647381"/>
    <lineage>
        <taxon>Bacteria</taxon>
        <taxon>Bacillati</taxon>
        <taxon>Actinomycetota</taxon>
        <taxon>Actinomycetes</taxon>
        <taxon>Kitasatosporales</taxon>
        <taxon>Streptomycetaceae</taxon>
        <taxon>Streptomyces</taxon>
    </lineage>
</organism>
<evidence type="ECO:0000259" key="13">
    <source>
        <dbReference type="Pfam" id="PF23539"/>
    </source>
</evidence>
<feature type="transmembrane region" description="Helical" evidence="10">
    <location>
        <begin position="171"/>
        <end position="188"/>
    </location>
</feature>
<dbReference type="InterPro" id="IPR036890">
    <property type="entry name" value="HATPase_C_sf"/>
</dbReference>
<keyword evidence="10" id="KW-0472">Membrane</keyword>
<evidence type="ECO:0000256" key="10">
    <source>
        <dbReference type="SAM" id="Phobius"/>
    </source>
</evidence>
<proteinExistence type="predicted"/>
<keyword evidence="5" id="KW-0547">Nucleotide-binding</keyword>
<keyword evidence="6 14" id="KW-0418">Kinase</keyword>
<accession>A0ABP7GQY2</accession>
<evidence type="ECO:0000256" key="6">
    <source>
        <dbReference type="ARBA" id="ARBA00022777"/>
    </source>
</evidence>
<evidence type="ECO:0000256" key="8">
    <source>
        <dbReference type="ARBA" id="ARBA00023012"/>
    </source>
</evidence>
<dbReference type="Pfam" id="PF07730">
    <property type="entry name" value="HisKA_3"/>
    <property type="match status" value="1"/>
</dbReference>
<feature type="compositionally biased region" description="Polar residues" evidence="9">
    <location>
        <begin position="69"/>
        <end position="78"/>
    </location>
</feature>
<evidence type="ECO:0000256" key="7">
    <source>
        <dbReference type="ARBA" id="ARBA00022840"/>
    </source>
</evidence>
<dbReference type="Proteomes" id="UP001501009">
    <property type="component" value="Unassembled WGS sequence"/>
</dbReference>
<keyword evidence="15" id="KW-1185">Reference proteome</keyword>
<feature type="domain" description="Histidine kinase/HSP90-like ATPase" evidence="11">
    <location>
        <begin position="358"/>
        <end position="445"/>
    </location>
</feature>
<dbReference type="CDD" id="cd16917">
    <property type="entry name" value="HATPase_UhpB-NarQ-NarX-like"/>
    <property type="match status" value="1"/>
</dbReference>
<sequence>MRQQQTACHNDPVNTSVIRAGWRVGVIALKRPTLPPPILSRWVWTTDAVLALALTVGAVGGALNRQGSVTDSLTTPSQPHTPAGTPSAPTPPVGQITHYYGAAHPWQVLLAVLATLPLVARRRFPLTVFWILIGASELYHLSAGFNPTFTFAACLIAAYSVTMYSTSERAAITSALAGILLLVATHKQNVPTMGSGPETFLFLILIPVALVANTIYTWKLRVRTAETEKESAARLAVNEERSRIARELHDVVSHNISVMVVQAGAARKVMQAAPEKAHNALLAVESGGRAAMTELRHTMGLLTLNSDSPDLSVEDDLARTPGMDQLDALVSRVQDAGIPVQLHITGRPIPLSPGMDLAVYRLVQETLTNTMKHAAGSHVEITIDYGPTVLQVEVNDTGGSASSSSHTGTGRGLIGLQERIAVYGGTFEAGHSPSGGYRVRAVIPWEKL</sequence>
<dbReference type="SUPFAM" id="SSF55874">
    <property type="entry name" value="ATPase domain of HSP90 chaperone/DNA topoisomerase II/histidine kinase"/>
    <property type="match status" value="1"/>
</dbReference>
<dbReference type="Pfam" id="PF02518">
    <property type="entry name" value="HATPase_c"/>
    <property type="match status" value="1"/>
</dbReference>
<dbReference type="InterPro" id="IPR011712">
    <property type="entry name" value="Sig_transdc_His_kin_sub3_dim/P"/>
</dbReference>
<evidence type="ECO:0000313" key="15">
    <source>
        <dbReference type="Proteomes" id="UP001501009"/>
    </source>
</evidence>
<keyword evidence="3" id="KW-0597">Phosphoprotein</keyword>
<feature type="transmembrane region" description="Helical" evidence="10">
    <location>
        <begin position="200"/>
        <end position="218"/>
    </location>
</feature>
<name>A0ABP7GQY2_9ACTN</name>
<reference evidence="15" key="1">
    <citation type="journal article" date="2019" name="Int. J. Syst. Evol. Microbiol.">
        <title>The Global Catalogue of Microorganisms (GCM) 10K type strain sequencing project: providing services to taxonomists for standard genome sequencing and annotation.</title>
        <authorList>
            <consortium name="The Broad Institute Genomics Platform"/>
            <consortium name="The Broad Institute Genome Sequencing Center for Infectious Disease"/>
            <person name="Wu L."/>
            <person name="Ma J."/>
        </authorList>
    </citation>
    <scope>NUCLEOTIDE SEQUENCE [LARGE SCALE GENOMIC DNA]</scope>
    <source>
        <strain evidence="15">JCM 17138</strain>
    </source>
</reference>
<gene>
    <name evidence="14" type="ORF">GCM10022403_005820</name>
</gene>
<dbReference type="InterPro" id="IPR003594">
    <property type="entry name" value="HATPase_dom"/>
</dbReference>
<dbReference type="PANTHER" id="PTHR24421:SF10">
    <property type="entry name" value="NITRATE_NITRITE SENSOR PROTEIN NARQ"/>
    <property type="match status" value="1"/>
</dbReference>
<evidence type="ECO:0000256" key="3">
    <source>
        <dbReference type="ARBA" id="ARBA00022553"/>
    </source>
</evidence>
<dbReference type="PANTHER" id="PTHR24421">
    <property type="entry name" value="NITRATE/NITRITE SENSOR PROTEIN NARX-RELATED"/>
    <property type="match status" value="1"/>
</dbReference>
<dbReference type="Gene3D" id="3.30.565.10">
    <property type="entry name" value="Histidine kinase-like ATPase, C-terminal domain"/>
    <property type="match status" value="1"/>
</dbReference>
<protein>
    <recommendedName>
        <fullName evidence="2">histidine kinase</fullName>
        <ecNumber evidence="2">2.7.13.3</ecNumber>
    </recommendedName>
</protein>
<feature type="domain" description="DUF7134" evidence="13">
    <location>
        <begin position="103"/>
        <end position="210"/>
    </location>
</feature>
<dbReference type="EMBL" id="BAABDE010000002">
    <property type="protein sequence ID" value="GAA3773536.1"/>
    <property type="molecule type" value="Genomic_DNA"/>
</dbReference>
<keyword evidence="10" id="KW-1133">Transmembrane helix</keyword>
<feature type="transmembrane region" description="Helical" evidence="10">
    <location>
        <begin position="124"/>
        <end position="142"/>
    </location>
</feature>
<evidence type="ECO:0000256" key="1">
    <source>
        <dbReference type="ARBA" id="ARBA00000085"/>
    </source>
</evidence>
<evidence type="ECO:0000256" key="5">
    <source>
        <dbReference type="ARBA" id="ARBA00022741"/>
    </source>
</evidence>
<feature type="domain" description="Signal transduction histidine kinase subgroup 3 dimerisation and phosphoacceptor" evidence="12">
    <location>
        <begin position="240"/>
        <end position="302"/>
    </location>
</feature>
<evidence type="ECO:0000259" key="12">
    <source>
        <dbReference type="Pfam" id="PF07730"/>
    </source>
</evidence>
<evidence type="ECO:0000256" key="9">
    <source>
        <dbReference type="SAM" id="MobiDB-lite"/>
    </source>
</evidence>
<comment type="catalytic activity">
    <reaction evidence="1">
        <text>ATP + protein L-histidine = ADP + protein N-phospho-L-histidine.</text>
        <dbReference type="EC" id="2.7.13.3"/>
    </reaction>
</comment>
<keyword evidence="8" id="KW-0902">Two-component regulatory system</keyword>
<evidence type="ECO:0000256" key="2">
    <source>
        <dbReference type="ARBA" id="ARBA00012438"/>
    </source>
</evidence>
<feature type="region of interest" description="Disordered" evidence="9">
    <location>
        <begin position="69"/>
        <end position="90"/>
    </location>
</feature>
<comment type="caution">
    <text evidence="14">The sequence shown here is derived from an EMBL/GenBank/DDBJ whole genome shotgun (WGS) entry which is preliminary data.</text>
</comment>
<keyword evidence="10" id="KW-0812">Transmembrane</keyword>
<evidence type="ECO:0000256" key="4">
    <source>
        <dbReference type="ARBA" id="ARBA00022679"/>
    </source>
</evidence>
<evidence type="ECO:0000259" key="11">
    <source>
        <dbReference type="Pfam" id="PF02518"/>
    </source>
</evidence>
<keyword evidence="7" id="KW-0067">ATP-binding</keyword>
<evidence type="ECO:0000313" key="14">
    <source>
        <dbReference type="EMBL" id="GAA3773536.1"/>
    </source>
</evidence>
<dbReference type="Gene3D" id="1.20.5.1930">
    <property type="match status" value="1"/>
</dbReference>
<dbReference type="GO" id="GO:0016301">
    <property type="term" value="F:kinase activity"/>
    <property type="evidence" value="ECO:0007669"/>
    <property type="project" value="UniProtKB-KW"/>
</dbReference>